<evidence type="ECO:0000256" key="3">
    <source>
        <dbReference type="ARBA" id="ARBA00022692"/>
    </source>
</evidence>
<dbReference type="GO" id="GO:0022857">
    <property type="term" value="F:transmembrane transporter activity"/>
    <property type="evidence" value="ECO:0007669"/>
    <property type="project" value="InterPro"/>
</dbReference>
<keyword evidence="3 6" id="KW-0812">Transmembrane</keyword>
<feature type="transmembrane region" description="Helical" evidence="6">
    <location>
        <begin position="220"/>
        <end position="241"/>
    </location>
</feature>
<sequence>MTEIGTLGAESAPPQHLPARGRLAAGAVAVGTFTVVTSEMLPVGLLTPLGAALGVSEGLAGLALTVTGLLAVTAPVLMAALGRVDRRRLLPVLMLVVAVGNLLCAVAPSFAVLVAGRVLVGAGMGGVWAISGSLAVRLVPPRSVGTATSVIFSGIAIASVLGVPAGTYLGALAGWRSAFGAAAGLAVLVAVALAAILPPLPPERGVALSDLPRLLANPRLRTGMIVVALLVGGHFAAYTYLRPVLEQRVHASAGTVSALLLGYGIAGVAGTFILGTIAARAPRRAVVAVCAGLAAAVGVLALVGGSPLAACLLLVAWGLSYGGVSVSTQTWTSAAAPGAREAASAILVAVFNAAIASGALFGGRAVDGYGPTAALWLGTGLVVLAGFAAAVGSAPHSNHPDQ</sequence>
<protein>
    <submittedName>
        <fullName evidence="8">Putative MFS family arabinose efflux permease</fullName>
    </submittedName>
</protein>
<keyword evidence="5 6" id="KW-0472">Membrane</keyword>
<feature type="transmembrane region" description="Helical" evidence="6">
    <location>
        <begin position="177"/>
        <end position="200"/>
    </location>
</feature>
<evidence type="ECO:0000256" key="2">
    <source>
        <dbReference type="ARBA" id="ARBA00022475"/>
    </source>
</evidence>
<dbReference type="SUPFAM" id="SSF103473">
    <property type="entry name" value="MFS general substrate transporter"/>
    <property type="match status" value="1"/>
</dbReference>
<feature type="transmembrane region" description="Helical" evidence="6">
    <location>
        <begin position="342"/>
        <end position="361"/>
    </location>
</feature>
<evidence type="ECO:0000256" key="4">
    <source>
        <dbReference type="ARBA" id="ARBA00022989"/>
    </source>
</evidence>
<dbReference type="Gene3D" id="1.20.1250.20">
    <property type="entry name" value="MFS general substrate transporter like domains"/>
    <property type="match status" value="1"/>
</dbReference>
<reference evidence="8 9" key="1">
    <citation type="submission" date="2020-08" db="EMBL/GenBank/DDBJ databases">
        <title>Sequencing the genomes of 1000 actinobacteria strains.</title>
        <authorList>
            <person name="Klenk H.-P."/>
        </authorList>
    </citation>
    <scope>NUCLEOTIDE SEQUENCE [LARGE SCALE GENOMIC DNA]</scope>
    <source>
        <strain evidence="8 9">DSM 43582</strain>
    </source>
</reference>
<evidence type="ECO:0000259" key="7">
    <source>
        <dbReference type="PROSITE" id="PS50850"/>
    </source>
</evidence>
<feature type="domain" description="Major facilitator superfamily (MFS) profile" evidence="7">
    <location>
        <begin position="24"/>
        <end position="398"/>
    </location>
</feature>
<feature type="transmembrane region" description="Helical" evidence="6">
    <location>
        <begin position="23"/>
        <end position="46"/>
    </location>
</feature>
<feature type="transmembrane region" description="Helical" evidence="6">
    <location>
        <begin position="150"/>
        <end position="171"/>
    </location>
</feature>
<dbReference type="GO" id="GO:0005886">
    <property type="term" value="C:plasma membrane"/>
    <property type="evidence" value="ECO:0007669"/>
    <property type="project" value="UniProtKB-SubCell"/>
</dbReference>
<feature type="transmembrane region" description="Helical" evidence="6">
    <location>
        <begin position="92"/>
        <end position="112"/>
    </location>
</feature>
<proteinExistence type="predicted"/>
<feature type="transmembrane region" description="Helical" evidence="6">
    <location>
        <begin position="373"/>
        <end position="394"/>
    </location>
</feature>
<dbReference type="PANTHER" id="PTHR43124">
    <property type="entry name" value="PURINE EFFLUX PUMP PBUE"/>
    <property type="match status" value="1"/>
</dbReference>
<evidence type="ECO:0000256" key="5">
    <source>
        <dbReference type="ARBA" id="ARBA00023136"/>
    </source>
</evidence>
<dbReference type="InterPro" id="IPR020846">
    <property type="entry name" value="MFS_dom"/>
</dbReference>
<dbReference type="InterPro" id="IPR050189">
    <property type="entry name" value="MFS_Efflux_Transporters"/>
</dbReference>
<evidence type="ECO:0000313" key="9">
    <source>
        <dbReference type="Proteomes" id="UP000540412"/>
    </source>
</evidence>
<dbReference type="InterPro" id="IPR011701">
    <property type="entry name" value="MFS"/>
</dbReference>
<evidence type="ECO:0000313" key="8">
    <source>
        <dbReference type="EMBL" id="MBB5916430.1"/>
    </source>
</evidence>
<feature type="transmembrane region" description="Helical" evidence="6">
    <location>
        <begin position="118"/>
        <end position="138"/>
    </location>
</feature>
<dbReference type="PROSITE" id="PS50850">
    <property type="entry name" value="MFS"/>
    <property type="match status" value="1"/>
</dbReference>
<evidence type="ECO:0000256" key="6">
    <source>
        <dbReference type="SAM" id="Phobius"/>
    </source>
</evidence>
<dbReference type="AlphaFoldDB" id="A0A7W9PHZ3"/>
<dbReference type="Pfam" id="PF07690">
    <property type="entry name" value="MFS_1"/>
    <property type="match status" value="1"/>
</dbReference>
<evidence type="ECO:0000256" key="1">
    <source>
        <dbReference type="ARBA" id="ARBA00004651"/>
    </source>
</evidence>
<comment type="subcellular location">
    <subcellularLocation>
        <location evidence="1">Cell membrane</location>
        <topology evidence="1">Multi-pass membrane protein</topology>
    </subcellularLocation>
</comment>
<dbReference type="InterPro" id="IPR036259">
    <property type="entry name" value="MFS_trans_sf"/>
</dbReference>
<comment type="caution">
    <text evidence="8">The sequence shown here is derived from an EMBL/GenBank/DDBJ whole genome shotgun (WGS) entry which is preliminary data.</text>
</comment>
<dbReference type="EMBL" id="JACHIT010000002">
    <property type="protein sequence ID" value="MBB5916430.1"/>
    <property type="molecule type" value="Genomic_DNA"/>
</dbReference>
<keyword evidence="2" id="KW-1003">Cell membrane</keyword>
<dbReference type="Proteomes" id="UP000540412">
    <property type="component" value="Unassembled WGS sequence"/>
</dbReference>
<feature type="transmembrane region" description="Helical" evidence="6">
    <location>
        <begin position="286"/>
        <end position="319"/>
    </location>
</feature>
<keyword evidence="4 6" id="KW-1133">Transmembrane helix</keyword>
<gene>
    <name evidence="8" type="ORF">BJY24_005342</name>
</gene>
<feature type="transmembrane region" description="Helical" evidence="6">
    <location>
        <begin position="253"/>
        <end position="274"/>
    </location>
</feature>
<name>A0A7W9PHZ3_9NOCA</name>
<organism evidence="8 9">
    <name type="scientific">Nocardia transvalensis</name>
    <dbReference type="NCBI Taxonomy" id="37333"/>
    <lineage>
        <taxon>Bacteria</taxon>
        <taxon>Bacillati</taxon>
        <taxon>Actinomycetota</taxon>
        <taxon>Actinomycetes</taxon>
        <taxon>Mycobacteriales</taxon>
        <taxon>Nocardiaceae</taxon>
        <taxon>Nocardia</taxon>
    </lineage>
</organism>
<feature type="transmembrane region" description="Helical" evidence="6">
    <location>
        <begin position="58"/>
        <end position="80"/>
    </location>
</feature>
<accession>A0A7W9PHZ3</accession>
<dbReference type="CDD" id="cd17324">
    <property type="entry name" value="MFS_NepI_like"/>
    <property type="match status" value="1"/>
</dbReference>
<keyword evidence="9" id="KW-1185">Reference proteome</keyword>
<dbReference type="RefSeq" id="WP_083905367.1">
    <property type="nucleotide sequence ID" value="NZ_JACHIT010000002.1"/>
</dbReference>
<dbReference type="PANTHER" id="PTHR43124:SF3">
    <property type="entry name" value="CHLORAMPHENICOL EFFLUX PUMP RV0191"/>
    <property type="match status" value="1"/>
</dbReference>